<feature type="domain" description="AB hydrolase-1" evidence="1">
    <location>
        <begin position="22"/>
        <end position="243"/>
    </location>
</feature>
<name>A0ABU8U2C1_9ACTN</name>
<gene>
    <name evidence="2" type="ORF">WKI68_12205</name>
</gene>
<dbReference type="InterPro" id="IPR000073">
    <property type="entry name" value="AB_hydrolase_1"/>
</dbReference>
<dbReference type="PRINTS" id="PR00111">
    <property type="entry name" value="ABHYDROLASE"/>
</dbReference>
<dbReference type="Pfam" id="PF00561">
    <property type="entry name" value="Abhydrolase_1"/>
    <property type="match status" value="1"/>
</dbReference>
<evidence type="ECO:0000313" key="3">
    <source>
        <dbReference type="Proteomes" id="UP001382904"/>
    </source>
</evidence>
<dbReference type="Proteomes" id="UP001382904">
    <property type="component" value="Unassembled WGS sequence"/>
</dbReference>
<dbReference type="Gene3D" id="3.40.50.1820">
    <property type="entry name" value="alpha/beta hydrolase"/>
    <property type="match status" value="1"/>
</dbReference>
<keyword evidence="2" id="KW-0378">Hydrolase</keyword>
<dbReference type="EMBL" id="JBBKAM010000002">
    <property type="protein sequence ID" value="MEJ8642026.1"/>
    <property type="molecule type" value="Genomic_DNA"/>
</dbReference>
<proteinExistence type="predicted"/>
<comment type="caution">
    <text evidence="2">The sequence shown here is derived from an EMBL/GenBank/DDBJ whole genome shotgun (WGS) entry which is preliminary data.</text>
</comment>
<protein>
    <submittedName>
        <fullName evidence="2">Alpha/beta hydrolase</fullName>
    </submittedName>
</protein>
<sequence length="264" mass="28450">MPTVKTSSSEVEYFATGEGPGLVLLHGTGGAAEGFAHLVESFTDRRKVITPNYSGSGQTKDNGDPLTVDLVVEQVAAAIRDSADGPVDLVGWSLGALNSAALAAKHPELVRRLVLLTGWSALDDRQRLFFDLWARLDQLDHDAFGRFLQLHGWTDTQINAFGVTGVEGLLAGGVPAGIGRQIALNLEADITDLLPQITVPTLVIGATQDRVVPVEHSRRLHEAIQGSRYAELDAGHFALFEKADELTKLLQEFLYEDETATPSV</sequence>
<dbReference type="SUPFAM" id="SSF53474">
    <property type="entry name" value="alpha/beta-Hydrolases"/>
    <property type="match status" value="1"/>
</dbReference>
<keyword evidence="3" id="KW-1185">Reference proteome</keyword>
<dbReference type="InterPro" id="IPR029058">
    <property type="entry name" value="AB_hydrolase_fold"/>
</dbReference>
<reference evidence="2 3" key="1">
    <citation type="submission" date="2024-03" db="EMBL/GenBank/DDBJ databases">
        <title>Novel Streptomyces species of biotechnological and ecological value are a feature of Machair soil.</title>
        <authorList>
            <person name="Prole J.R."/>
            <person name="Goodfellow M."/>
            <person name="Allenby N."/>
            <person name="Ward A.C."/>
        </authorList>
    </citation>
    <scope>NUCLEOTIDE SEQUENCE [LARGE SCALE GENOMIC DNA]</scope>
    <source>
        <strain evidence="2 3">MS1.HAVA.3</strain>
    </source>
</reference>
<accession>A0ABU8U2C1</accession>
<dbReference type="PANTHER" id="PTHR43798">
    <property type="entry name" value="MONOACYLGLYCEROL LIPASE"/>
    <property type="match status" value="1"/>
</dbReference>
<dbReference type="InterPro" id="IPR050266">
    <property type="entry name" value="AB_hydrolase_sf"/>
</dbReference>
<evidence type="ECO:0000259" key="1">
    <source>
        <dbReference type="Pfam" id="PF00561"/>
    </source>
</evidence>
<organism evidence="2 3">
    <name type="scientific">Streptomyces caledonius</name>
    <dbReference type="NCBI Taxonomy" id="3134107"/>
    <lineage>
        <taxon>Bacteria</taxon>
        <taxon>Bacillati</taxon>
        <taxon>Actinomycetota</taxon>
        <taxon>Actinomycetes</taxon>
        <taxon>Kitasatosporales</taxon>
        <taxon>Streptomycetaceae</taxon>
        <taxon>Streptomyces</taxon>
    </lineage>
</organism>
<evidence type="ECO:0000313" key="2">
    <source>
        <dbReference type="EMBL" id="MEJ8642026.1"/>
    </source>
</evidence>
<dbReference type="PANTHER" id="PTHR43798:SF33">
    <property type="entry name" value="HYDROLASE, PUTATIVE (AFU_ORTHOLOGUE AFUA_2G14860)-RELATED"/>
    <property type="match status" value="1"/>
</dbReference>
<dbReference type="GO" id="GO:0016787">
    <property type="term" value="F:hydrolase activity"/>
    <property type="evidence" value="ECO:0007669"/>
    <property type="project" value="UniProtKB-KW"/>
</dbReference>